<organism evidence="1 2">
    <name type="scientific">Pluteus cervinus</name>
    <dbReference type="NCBI Taxonomy" id="181527"/>
    <lineage>
        <taxon>Eukaryota</taxon>
        <taxon>Fungi</taxon>
        <taxon>Dikarya</taxon>
        <taxon>Basidiomycota</taxon>
        <taxon>Agaricomycotina</taxon>
        <taxon>Agaricomycetes</taxon>
        <taxon>Agaricomycetidae</taxon>
        <taxon>Agaricales</taxon>
        <taxon>Pluteineae</taxon>
        <taxon>Pluteaceae</taxon>
        <taxon>Pluteus</taxon>
    </lineage>
</organism>
<keyword evidence="2" id="KW-1185">Reference proteome</keyword>
<evidence type="ECO:0000313" key="1">
    <source>
        <dbReference type="EMBL" id="TFK77513.1"/>
    </source>
</evidence>
<protein>
    <submittedName>
        <fullName evidence="1">Uncharacterized protein</fullName>
    </submittedName>
</protein>
<gene>
    <name evidence="1" type="ORF">BDN72DRAFT_47418</name>
</gene>
<dbReference type="EMBL" id="ML208259">
    <property type="protein sequence ID" value="TFK77513.1"/>
    <property type="molecule type" value="Genomic_DNA"/>
</dbReference>
<dbReference type="Proteomes" id="UP000308600">
    <property type="component" value="Unassembled WGS sequence"/>
</dbReference>
<reference evidence="1 2" key="1">
    <citation type="journal article" date="2019" name="Nat. Ecol. Evol.">
        <title>Megaphylogeny resolves global patterns of mushroom evolution.</title>
        <authorList>
            <person name="Varga T."/>
            <person name="Krizsan K."/>
            <person name="Foldi C."/>
            <person name="Dima B."/>
            <person name="Sanchez-Garcia M."/>
            <person name="Sanchez-Ramirez S."/>
            <person name="Szollosi G.J."/>
            <person name="Szarkandi J.G."/>
            <person name="Papp V."/>
            <person name="Albert L."/>
            <person name="Andreopoulos W."/>
            <person name="Angelini C."/>
            <person name="Antonin V."/>
            <person name="Barry K.W."/>
            <person name="Bougher N.L."/>
            <person name="Buchanan P."/>
            <person name="Buyck B."/>
            <person name="Bense V."/>
            <person name="Catcheside P."/>
            <person name="Chovatia M."/>
            <person name="Cooper J."/>
            <person name="Damon W."/>
            <person name="Desjardin D."/>
            <person name="Finy P."/>
            <person name="Geml J."/>
            <person name="Haridas S."/>
            <person name="Hughes K."/>
            <person name="Justo A."/>
            <person name="Karasinski D."/>
            <person name="Kautmanova I."/>
            <person name="Kiss B."/>
            <person name="Kocsube S."/>
            <person name="Kotiranta H."/>
            <person name="LaButti K.M."/>
            <person name="Lechner B.E."/>
            <person name="Liimatainen K."/>
            <person name="Lipzen A."/>
            <person name="Lukacs Z."/>
            <person name="Mihaltcheva S."/>
            <person name="Morgado L.N."/>
            <person name="Niskanen T."/>
            <person name="Noordeloos M.E."/>
            <person name="Ohm R.A."/>
            <person name="Ortiz-Santana B."/>
            <person name="Ovrebo C."/>
            <person name="Racz N."/>
            <person name="Riley R."/>
            <person name="Savchenko A."/>
            <person name="Shiryaev A."/>
            <person name="Soop K."/>
            <person name="Spirin V."/>
            <person name="Szebenyi C."/>
            <person name="Tomsovsky M."/>
            <person name="Tulloss R.E."/>
            <person name="Uehling J."/>
            <person name="Grigoriev I.V."/>
            <person name="Vagvolgyi C."/>
            <person name="Papp T."/>
            <person name="Martin F.M."/>
            <person name="Miettinen O."/>
            <person name="Hibbett D.S."/>
            <person name="Nagy L.G."/>
        </authorList>
    </citation>
    <scope>NUCLEOTIDE SEQUENCE [LARGE SCALE GENOMIC DNA]</scope>
    <source>
        <strain evidence="1 2">NL-1719</strain>
    </source>
</reference>
<name>A0ACD3BHB6_9AGAR</name>
<evidence type="ECO:0000313" key="2">
    <source>
        <dbReference type="Proteomes" id="UP000308600"/>
    </source>
</evidence>
<proteinExistence type="predicted"/>
<sequence length="1012" mass="111918">MSAEMAAAISSSDEGFPGMPGATPTIRPINSLNTSPLPLPRSLVISPDLDALLEHEERTRMSPNVSPTSAWAPTFAATSTEFVTFTSSLPIGLPLPPRGPRRPRPPLTSCENMMNGFDPQCSPIEPNHPVQTIMITEAPPRYSQMDPGSMPSSLISPNPYINPPPTLQDIMLHVNENITPDRQSEDMTTSSVDQSRGRGRPHVSVDVSQSLGDTRLVDQRPQEQPKSPTSRVDRLLSKARNRFQDYSNSTEERPSSSSSSNSASSGGKGRRLLKLKTAVNGNRTQQAGNQGVRGQGSPIGDEATSRPGRRPLCLSHGVSSSPSSLDDSDGLTDSSYPLSTIDPRVSISSTIYFAPSAAYSNPPFSMHSPRNSPPPDHSRNSSPRRKNSDTQSFIEFSPERSESSRDRHPFYRMKKNGLASRPSSRSRSRSPQPSSLARSTLVPRPANPGTPSRSTSPTTHNRTPDLTLKANGDNLPPTTNFLDVDERADLIRKSRKLAQLFGQPLGPDVLARQDPGRNLRPNDGPSGRSHHHQRQALSVSIADDDAKPQRHKAMWPPEGTKYMSANGRRHSSPLTPDEFSFLSEVPSNDSKMIGLDSGSESDDTHKGDNERERRKQTEKNVARASMTSFMDLSDEEAVDTHRSGHPAAHHPSRRPSSPSYQSMYENMTPEEQAEEDRRKKREKLARLHRFLGSRVPPDLVLGIDIPPAECMLPPAAFDSAILGEDDPNSRKAWMKRRRSSSAAAFSSTWSDTLDRLKEDLNEKEKAINVRRAQKMEKVFGVAPPQGLYHTRHSPAPSSNTPAGRVPGYTNLSDAMSTSVANVRNFNRSAYIRPVKKHTRPGTSESSRHLLPKGQDVNESVGRTSAIYSHYQYSLNSLNDIIDRDDRASLAELHEYLHKGDVAGPSLDRHTFTASSKERRRSLPVRTSLLSLSSEYSITSPKPEVTDFQLRRRRAAKLTQFFGVDYTELISDVLESIENGLEHERTRGTLNTEEVEDLLVRLRDLRIKREGVL</sequence>
<accession>A0ACD3BHB6</accession>